<dbReference type="HOGENOM" id="CLU_2252095_0_0_1"/>
<dbReference type="VEuPathDB" id="MicrosporidiaDB:VCUG_01758"/>
<dbReference type="AlphaFoldDB" id="L2GTN8"/>
<dbReference type="RefSeq" id="XP_008074776.1">
    <property type="nucleotide sequence ID" value="XM_008076585.1"/>
</dbReference>
<protein>
    <submittedName>
        <fullName evidence="1">Uncharacterized protein</fullName>
    </submittedName>
</protein>
<organism evidence="1 2">
    <name type="scientific">Vavraia culicis (isolate floridensis)</name>
    <name type="common">Microsporidian parasite</name>
    <dbReference type="NCBI Taxonomy" id="948595"/>
    <lineage>
        <taxon>Eukaryota</taxon>
        <taxon>Fungi</taxon>
        <taxon>Fungi incertae sedis</taxon>
        <taxon>Microsporidia</taxon>
        <taxon>Pleistophoridae</taxon>
        <taxon>Vavraia</taxon>
    </lineage>
</organism>
<name>L2GTN8_VAVCU</name>
<evidence type="ECO:0000313" key="1">
    <source>
        <dbReference type="EMBL" id="ELA46732.1"/>
    </source>
</evidence>
<accession>L2GTN8</accession>
<gene>
    <name evidence="1" type="ORF">VCUG_01758</name>
</gene>
<proteinExistence type="predicted"/>
<reference evidence="2" key="1">
    <citation type="submission" date="2011-03" db="EMBL/GenBank/DDBJ databases">
        <title>The genome sequence of Vavraia culicis strain floridensis.</title>
        <authorList>
            <consortium name="The Broad Institute Genome Sequencing Platform"/>
            <person name="Cuomo C."/>
            <person name="Becnel J."/>
            <person name="Sanscrainte N."/>
            <person name="Young S.K."/>
            <person name="Zeng Q."/>
            <person name="Gargeya S."/>
            <person name="Fitzgerald M."/>
            <person name="Haas B."/>
            <person name="Abouelleil A."/>
            <person name="Alvarado L."/>
            <person name="Arachchi H.M."/>
            <person name="Berlin A."/>
            <person name="Chapman S.B."/>
            <person name="Gearin G."/>
            <person name="Goldberg J."/>
            <person name="Griggs A."/>
            <person name="Gujja S."/>
            <person name="Hansen M."/>
            <person name="Heiman D."/>
            <person name="Howarth C."/>
            <person name="Larimer J."/>
            <person name="Lui A."/>
            <person name="MacDonald P.J.P."/>
            <person name="McCowen C."/>
            <person name="Montmayeur A."/>
            <person name="Murphy C."/>
            <person name="Neiman D."/>
            <person name="Pearson M."/>
            <person name="Priest M."/>
            <person name="Roberts A."/>
            <person name="Saif S."/>
            <person name="Shea T."/>
            <person name="Sisk P."/>
            <person name="Stolte C."/>
            <person name="Sykes S."/>
            <person name="Wortman J."/>
            <person name="Nusbaum C."/>
            <person name="Birren B."/>
        </authorList>
    </citation>
    <scope>NUCLEOTIDE SEQUENCE [LARGE SCALE GENOMIC DNA]</scope>
    <source>
        <strain evidence="2">floridensis</strain>
    </source>
</reference>
<keyword evidence="2" id="KW-1185">Reference proteome</keyword>
<evidence type="ECO:0000313" key="2">
    <source>
        <dbReference type="Proteomes" id="UP000011081"/>
    </source>
</evidence>
<sequence length="104" mass="12380">MNLIYQNMPFDLTCSFSARTDKSHRILISSFYELYIQLYLAVPDSFLLTLMHTLVLSSTYYCACSEHFYSCLTWSKHQNEYFHFKISLLKQNRAIEPPMPYVFI</sequence>
<dbReference type="Proteomes" id="UP000011081">
    <property type="component" value="Unassembled WGS sequence"/>
</dbReference>
<dbReference type="EMBL" id="GL877434">
    <property type="protein sequence ID" value="ELA46732.1"/>
    <property type="molecule type" value="Genomic_DNA"/>
</dbReference>
<dbReference type="InParanoid" id="L2GTN8"/>
<dbReference type="GeneID" id="19879631"/>